<evidence type="ECO:0000313" key="3">
    <source>
        <dbReference type="Proteomes" id="UP000253606"/>
    </source>
</evidence>
<accession>A0A2Z5FZP6</accession>
<gene>
    <name evidence="2" type="ORF">ACPOL_3000</name>
</gene>
<dbReference type="AlphaFoldDB" id="A0A2Z5FZP6"/>
<organism evidence="2 3">
    <name type="scientific">Acidisarcina polymorpha</name>
    <dbReference type="NCBI Taxonomy" id="2211140"/>
    <lineage>
        <taxon>Bacteria</taxon>
        <taxon>Pseudomonadati</taxon>
        <taxon>Acidobacteriota</taxon>
        <taxon>Terriglobia</taxon>
        <taxon>Terriglobales</taxon>
        <taxon>Acidobacteriaceae</taxon>
        <taxon>Acidisarcina</taxon>
    </lineage>
</organism>
<dbReference type="KEGG" id="abas:ACPOL_3000"/>
<name>A0A2Z5FZP6_9BACT</name>
<reference evidence="2 3" key="1">
    <citation type="journal article" date="2018" name="Front. Microbiol.">
        <title>Hydrolytic Capabilities as a Key to Environmental Success: Chitinolytic and Cellulolytic Acidobacteria From Acidic Sub-arctic Soils and Boreal Peatlands.</title>
        <authorList>
            <person name="Belova S.E."/>
            <person name="Ravin N.V."/>
            <person name="Pankratov T.A."/>
            <person name="Rakitin A.L."/>
            <person name="Ivanova A.A."/>
            <person name="Beletsky A.V."/>
            <person name="Mardanov A.V."/>
            <person name="Sinninghe Damste J.S."/>
            <person name="Dedysh S.N."/>
        </authorList>
    </citation>
    <scope>NUCLEOTIDE SEQUENCE [LARGE SCALE GENOMIC DNA]</scope>
    <source>
        <strain evidence="2 3">SBC82</strain>
    </source>
</reference>
<evidence type="ECO:0000256" key="1">
    <source>
        <dbReference type="SAM" id="MobiDB-lite"/>
    </source>
</evidence>
<sequence length="422" mass="45890">MLHAIESRLCVCLVFVGIVSMIGFEKVHASDHLDTPTVIADPAADIGDLYAWTSSDGKRLNLVMDIVAHQFSNRLQYVFHVDSGQQFGKTTASTTIVCRFDVANNVECWAGKKDYVRGDAHSAAGLESEKRTFRIFAGLRDDPFFNNVKGPREAYNVAGAALKNGTSADSAGCPNFTPATAQAILDTWRHTSGRPATNFLAGWKTSAIVISIDLDVVATGGKLAAVWGTVHRVPHGHTAQIAHGMDRHPAVPALGEAIERTARPLIKNGLVGGPLDQEAISYARREAYNRVSRTGWGRFSKDIERNLSLYDGFDGTCGNQWLADKNAEPSKRHRTLAKLFADDRIWVNTSSSSCTQLFAVEFSAFDTPGALPEDCGGRTPNYNASNIFRSLLTNGTSSGFDDGLQQDDKHHSTSEFPFLAEP</sequence>
<evidence type="ECO:0000313" key="2">
    <source>
        <dbReference type="EMBL" id="AXC12302.1"/>
    </source>
</evidence>
<dbReference type="Proteomes" id="UP000253606">
    <property type="component" value="Chromosome"/>
</dbReference>
<feature type="region of interest" description="Disordered" evidence="1">
    <location>
        <begin position="399"/>
        <end position="422"/>
    </location>
</feature>
<dbReference type="EMBL" id="CP030840">
    <property type="protein sequence ID" value="AXC12302.1"/>
    <property type="molecule type" value="Genomic_DNA"/>
</dbReference>
<evidence type="ECO:0008006" key="4">
    <source>
        <dbReference type="Google" id="ProtNLM"/>
    </source>
</evidence>
<protein>
    <recommendedName>
        <fullName evidence="4">DUF4331 domain-containing protein</fullName>
    </recommendedName>
</protein>
<proteinExistence type="predicted"/>
<keyword evidence="3" id="KW-1185">Reference proteome</keyword>